<dbReference type="SUPFAM" id="SSF53474">
    <property type="entry name" value="alpha/beta-Hydrolases"/>
    <property type="match status" value="1"/>
</dbReference>
<dbReference type="PANTHER" id="PTHR44590:SF4">
    <property type="entry name" value="CARBOXYLIC ESTER HYDROLASE"/>
    <property type="match status" value="1"/>
</dbReference>
<accession>A0AAD5QI18</accession>
<sequence>MGVTASSSARSPMVKTLSGPICGREYILSDGRIVDMYMGIPYAEPPIGKLRFKVRISFTTSDIREGIAH</sequence>
<reference evidence="2" key="1">
    <citation type="submission" date="2021-06" db="EMBL/GenBank/DDBJ databases">
        <title>Parelaphostrongylus tenuis whole genome reference sequence.</title>
        <authorList>
            <person name="Garwood T.J."/>
            <person name="Larsen P.A."/>
            <person name="Fountain-Jones N.M."/>
            <person name="Garbe J.R."/>
            <person name="Macchietto M.G."/>
            <person name="Kania S.A."/>
            <person name="Gerhold R.W."/>
            <person name="Richards J.E."/>
            <person name="Wolf T.M."/>
        </authorList>
    </citation>
    <scope>NUCLEOTIDE SEQUENCE</scope>
    <source>
        <strain evidence="2">MNPRO001-30</strain>
        <tissue evidence="2">Meninges</tissue>
    </source>
</reference>
<name>A0AAD5QI18_PARTN</name>
<dbReference type="PANTHER" id="PTHR44590">
    <property type="entry name" value="CARBOXYLIC ESTER HYDROLASE-RELATED"/>
    <property type="match status" value="1"/>
</dbReference>
<evidence type="ECO:0000259" key="1">
    <source>
        <dbReference type="Pfam" id="PF00135"/>
    </source>
</evidence>
<gene>
    <name evidence="2" type="ORF">KIN20_002724</name>
</gene>
<protein>
    <recommendedName>
        <fullName evidence="1">Carboxylesterase type B domain-containing protein</fullName>
    </recommendedName>
</protein>
<dbReference type="Pfam" id="PF00135">
    <property type="entry name" value="COesterase"/>
    <property type="match status" value="1"/>
</dbReference>
<dbReference type="InterPro" id="IPR029058">
    <property type="entry name" value="AB_hydrolase_fold"/>
</dbReference>
<dbReference type="AlphaFoldDB" id="A0AAD5QI18"/>
<organism evidence="2 3">
    <name type="scientific">Parelaphostrongylus tenuis</name>
    <name type="common">Meningeal worm</name>
    <dbReference type="NCBI Taxonomy" id="148309"/>
    <lineage>
        <taxon>Eukaryota</taxon>
        <taxon>Metazoa</taxon>
        <taxon>Ecdysozoa</taxon>
        <taxon>Nematoda</taxon>
        <taxon>Chromadorea</taxon>
        <taxon>Rhabditida</taxon>
        <taxon>Rhabditina</taxon>
        <taxon>Rhabditomorpha</taxon>
        <taxon>Strongyloidea</taxon>
        <taxon>Metastrongylidae</taxon>
        <taxon>Parelaphostrongylus</taxon>
    </lineage>
</organism>
<comment type="caution">
    <text evidence="2">The sequence shown here is derived from an EMBL/GenBank/DDBJ whole genome shotgun (WGS) entry which is preliminary data.</text>
</comment>
<evidence type="ECO:0000313" key="2">
    <source>
        <dbReference type="EMBL" id="KAJ1347621.1"/>
    </source>
</evidence>
<feature type="domain" description="Carboxylesterase type B" evidence="1">
    <location>
        <begin position="11"/>
        <end position="53"/>
    </location>
</feature>
<dbReference type="EMBL" id="JAHQIW010000355">
    <property type="protein sequence ID" value="KAJ1347621.1"/>
    <property type="molecule type" value="Genomic_DNA"/>
</dbReference>
<evidence type="ECO:0000313" key="3">
    <source>
        <dbReference type="Proteomes" id="UP001196413"/>
    </source>
</evidence>
<keyword evidence="3" id="KW-1185">Reference proteome</keyword>
<dbReference type="Gene3D" id="3.40.50.1820">
    <property type="entry name" value="alpha/beta hydrolase"/>
    <property type="match status" value="1"/>
</dbReference>
<proteinExistence type="predicted"/>
<dbReference type="Proteomes" id="UP001196413">
    <property type="component" value="Unassembled WGS sequence"/>
</dbReference>
<dbReference type="InterPro" id="IPR002018">
    <property type="entry name" value="CarbesteraseB"/>
</dbReference>